<feature type="coiled-coil region" evidence="1">
    <location>
        <begin position="372"/>
        <end position="399"/>
    </location>
</feature>
<dbReference type="EMBL" id="NQMM01000063">
    <property type="protein sequence ID" value="PKQ72252.1"/>
    <property type="molecule type" value="Genomic_DNA"/>
</dbReference>
<sequence>MGIIMLRRIRKIEGIGSYHSARAGGTQFSKVNIIYGENRNGKSTLCDIFYSLASNNPELIKDRKEIPRQGTAANAMKVEFQFDNAPISVFANETWAPGLPADCELHIFDHNFIHRNVMSGTVNNRENSENISNFILGEENTERFEALKAEKEALVATNASLRTAKTALESSGITDVATYVSSELPTESIEELDIAIAASIAEQDSLTVQLGSVTQSKARKNLNEISTAFDITAASNEINECLATSMEEAHSDAKALVQAHMEKLKEQNGFKGWASNGLTHLDENCPFCGQELQGESLELIESYKVAFNEAFSNFIKETKASATQLLAKQLITVDEQAISQLHEENKRTLELYPEQAVTEQLAELTPLVDDIYEVVKASIEQLNEKHYELKAQVLELLNVKIETAYNPVDAIDFSPLQFAIDSFNNAKEAYKFIVDSINEKLIEFKNGLDSVTLTATKTTENNNQKALENKRLRHILEEKCATYRSLNTQAGQAQEAYNNNKETLEASQEGKRTAKAVLTGATGYSVGRATRQGSSSLTRFTGQSAITFNTCRR</sequence>
<evidence type="ECO:0000313" key="4">
    <source>
        <dbReference type="Proteomes" id="UP000233467"/>
    </source>
</evidence>
<gene>
    <name evidence="3" type="ORF">CJP16_21770</name>
</gene>
<dbReference type="Proteomes" id="UP000233467">
    <property type="component" value="Unassembled WGS sequence"/>
</dbReference>
<organism evidence="3 4">
    <name type="scientific">Aeromonas sobria</name>
    <dbReference type="NCBI Taxonomy" id="646"/>
    <lineage>
        <taxon>Bacteria</taxon>
        <taxon>Pseudomonadati</taxon>
        <taxon>Pseudomonadota</taxon>
        <taxon>Gammaproteobacteria</taxon>
        <taxon>Aeromonadales</taxon>
        <taxon>Aeromonadaceae</taxon>
        <taxon>Aeromonas</taxon>
    </lineage>
</organism>
<proteinExistence type="predicted"/>
<dbReference type="Gene3D" id="3.40.50.300">
    <property type="entry name" value="P-loop containing nucleotide triphosphate hydrolases"/>
    <property type="match status" value="1"/>
</dbReference>
<name>A0A2N3IN39_AERSO</name>
<dbReference type="AlphaFoldDB" id="A0A2N3IN39"/>
<evidence type="ECO:0000256" key="1">
    <source>
        <dbReference type="SAM" id="Coils"/>
    </source>
</evidence>
<dbReference type="InterPro" id="IPR026866">
    <property type="entry name" value="CR006_AAA"/>
</dbReference>
<evidence type="ECO:0000259" key="2">
    <source>
        <dbReference type="Pfam" id="PF13166"/>
    </source>
</evidence>
<feature type="domain" description="Protein CR006 P-loop" evidence="2">
    <location>
        <begin position="16"/>
        <end position="512"/>
    </location>
</feature>
<comment type="caution">
    <text evidence="3">The sequence shown here is derived from an EMBL/GenBank/DDBJ whole genome shotgun (WGS) entry which is preliminary data.</text>
</comment>
<reference evidence="3 4" key="1">
    <citation type="journal article" date="2017" name="Front. Microbiol.">
        <title>Strong Genomic and Phenotypic Heterogeneity in the Aeromonas sobria Species Complex.</title>
        <authorList>
            <person name="Gauthier J."/>
            <person name="Vincent A.T."/>
            <person name="Charette S.J."/>
            <person name="Derome N."/>
        </authorList>
    </citation>
    <scope>NUCLEOTIDE SEQUENCE [LARGE SCALE GENOMIC DNA]</scope>
    <source>
        <strain evidence="3 4">TM18</strain>
    </source>
</reference>
<keyword evidence="4" id="KW-1185">Reference proteome</keyword>
<dbReference type="InterPro" id="IPR027417">
    <property type="entry name" value="P-loop_NTPase"/>
</dbReference>
<dbReference type="Pfam" id="PF13166">
    <property type="entry name" value="AAA_13"/>
    <property type="match status" value="1"/>
</dbReference>
<protein>
    <recommendedName>
        <fullName evidence="2">Protein CR006 P-loop domain-containing protein</fullName>
    </recommendedName>
</protein>
<evidence type="ECO:0000313" key="3">
    <source>
        <dbReference type="EMBL" id="PKQ72252.1"/>
    </source>
</evidence>
<accession>A0A2N3IN39</accession>
<keyword evidence="1" id="KW-0175">Coiled coil</keyword>